<accession>A0ABW1PMW9</accession>
<evidence type="ECO:0000313" key="1">
    <source>
        <dbReference type="EMBL" id="MFC6096212.1"/>
    </source>
</evidence>
<dbReference type="Gene3D" id="1.20.910.10">
    <property type="entry name" value="Heme oxygenase-like"/>
    <property type="match status" value="1"/>
</dbReference>
<organism evidence="1 2">
    <name type="scientific">Flavobacterium qiangtangense</name>
    <dbReference type="NCBI Taxonomy" id="1442595"/>
    <lineage>
        <taxon>Bacteria</taxon>
        <taxon>Pseudomonadati</taxon>
        <taxon>Bacteroidota</taxon>
        <taxon>Flavobacteriia</taxon>
        <taxon>Flavobacteriales</taxon>
        <taxon>Flavobacteriaceae</taxon>
        <taxon>Flavobacterium</taxon>
    </lineage>
</organism>
<comment type="caution">
    <text evidence="1">The sequence shown here is derived from an EMBL/GenBank/DDBJ whole genome shotgun (WGS) entry which is preliminary data.</text>
</comment>
<protein>
    <submittedName>
        <fullName evidence="1">Biliverdin-producing heme oxygenase</fullName>
    </submittedName>
</protein>
<reference evidence="2" key="1">
    <citation type="journal article" date="2019" name="Int. J. Syst. Evol. Microbiol.">
        <title>The Global Catalogue of Microorganisms (GCM) 10K type strain sequencing project: providing services to taxonomists for standard genome sequencing and annotation.</title>
        <authorList>
            <consortium name="The Broad Institute Genomics Platform"/>
            <consortium name="The Broad Institute Genome Sequencing Center for Infectious Disease"/>
            <person name="Wu L."/>
            <person name="Ma J."/>
        </authorList>
    </citation>
    <scope>NUCLEOTIDE SEQUENCE [LARGE SCALE GENOMIC DNA]</scope>
    <source>
        <strain evidence="2">CCUG 49679</strain>
    </source>
</reference>
<dbReference type="Proteomes" id="UP001596287">
    <property type="component" value="Unassembled WGS sequence"/>
</dbReference>
<dbReference type="CDD" id="cd19166">
    <property type="entry name" value="HemeO-bac"/>
    <property type="match status" value="1"/>
</dbReference>
<dbReference type="InterPro" id="IPR016053">
    <property type="entry name" value="Haem_Oase-like"/>
</dbReference>
<evidence type="ECO:0000313" key="2">
    <source>
        <dbReference type="Proteomes" id="UP001596287"/>
    </source>
</evidence>
<dbReference type="InterPro" id="IPR016084">
    <property type="entry name" value="Haem_Oase-like_multi-hlx"/>
</dbReference>
<proteinExistence type="predicted"/>
<dbReference type="RefSeq" id="WP_379791082.1">
    <property type="nucleotide sequence ID" value="NZ_JBHSQB010000005.1"/>
</dbReference>
<keyword evidence="2" id="KW-1185">Reference proteome</keyword>
<dbReference type="SUPFAM" id="SSF48613">
    <property type="entry name" value="Heme oxygenase-like"/>
    <property type="match status" value="1"/>
</dbReference>
<gene>
    <name evidence="1" type="ORF">ACFPVY_06095</name>
</gene>
<dbReference type="Pfam" id="PF01126">
    <property type="entry name" value="Heme_oxygenase"/>
    <property type="match status" value="1"/>
</dbReference>
<dbReference type="EMBL" id="JBHSQB010000005">
    <property type="protein sequence ID" value="MFC6096212.1"/>
    <property type="molecule type" value="Genomic_DNA"/>
</dbReference>
<name>A0ABW1PMW9_9FLAO</name>
<sequence length="205" mass="22816">MSVENLKTDESATISFLNNLRTKTAVSHEGLEALPISKSIVDPKITIEEYVLYLSLMHDVVQNLEENIYPILSDVISDLSERKKAHLILDDLKNIGSEKKQTLSPFKNASEISVPFAMGMMYVVEGSTLGGRFILKNIQESLNFTEENGASYFSGYGNKTGSFWKNYLNSLTDFEAKNNSEEEIIAGADYAFRVIGKHLSENSAS</sequence>